<evidence type="ECO:0000313" key="5">
    <source>
        <dbReference type="EMBL" id="STP09091.1"/>
    </source>
</evidence>
<dbReference type="InterPro" id="IPR017853">
    <property type="entry name" value="GH"/>
</dbReference>
<comment type="similarity">
    <text evidence="1">Belongs to the glycosyl hydrolase 25 family.</text>
</comment>
<protein>
    <submittedName>
        <fullName evidence="5">Putative lysozyme</fullName>
        <ecNumber evidence="5">3.2.1.17</ecNumber>
    </submittedName>
</protein>
<accession>A0A377JMQ8</accession>
<reference evidence="5 6" key="1">
    <citation type="submission" date="2018-06" db="EMBL/GenBank/DDBJ databases">
        <authorList>
            <consortium name="Pathogen Informatics"/>
            <person name="Doyle S."/>
        </authorList>
    </citation>
    <scope>NUCLEOTIDE SEQUENCE [LARGE SCALE GENOMIC DNA]</scope>
    <source>
        <strain evidence="5 6">NCTC12221</strain>
    </source>
</reference>
<keyword evidence="4" id="KW-0812">Transmembrane</keyword>
<dbReference type="EMBL" id="UGHZ01000001">
    <property type="protein sequence ID" value="STP09091.1"/>
    <property type="molecule type" value="Genomic_DNA"/>
</dbReference>
<evidence type="ECO:0000256" key="1">
    <source>
        <dbReference type="ARBA" id="ARBA00010646"/>
    </source>
</evidence>
<dbReference type="PANTHER" id="PTHR34135:SF2">
    <property type="entry name" value="LYSOZYME"/>
    <property type="match status" value="1"/>
</dbReference>
<dbReference type="PROSITE" id="PS51904">
    <property type="entry name" value="GLYCOSYL_HYDROL_F25_2"/>
    <property type="match status" value="1"/>
</dbReference>
<dbReference type="GO" id="GO:0016998">
    <property type="term" value="P:cell wall macromolecule catabolic process"/>
    <property type="evidence" value="ECO:0007669"/>
    <property type="project" value="InterPro"/>
</dbReference>
<evidence type="ECO:0000256" key="2">
    <source>
        <dbReference type="ARBA" id="ARBA00022801"/>
    </source>
</evidence>
<sequence length="271" mass="31627">MRLKGVFARIFHIGKYATRLLVVVALALVFFILQHNGLVWFNMPSDRSYPIKGVDVSAHQGEIDWQILKSQNISFAFIKATEGSTWVDKRFAYNFAESRKQGLYVGAYHFFSFDSSGLTQAQNFINNVPNIRDSKALPPVVDIEFYGSKAKNPPSPQKVYAELDRLLVALEKHYKIKPIIYTTPSFYDMYLRERYAKEYMENPLWIRSVFFAPDSVWARLFNVYFESWSFWQYDPQGVLNGYSGGEKRIDLNAFNGDEKQLQLWLKKQRIH</sequence>
<name>A0A377JMQ8_9HELI</name>
<dbReference type="SMART" id="SM00641">
    <property type="entry name" value="Glyco_25"/>
    <property type="match status" value="1"/>
</dbReference>
<dbReference type="InterPro" id="IPR002053">
    <property type="entry name" value="Glyco_hydro_25"/>
</dbReference>
<evidence type="ECO:0000256" key="4">
    <source>
        <dbReference type="SAM" id="Phobius"/>
    </source>
</evidence>
<proteinExistence type="inferred from homology"/>
<evidence type="ECO:0000313" key="6">
    <source>
        <dbReference type="Proteomes" id="UP000255335"/>
    </source>
</evidence>
<keyword evidence="4" id="KW-0472">Membrane</keyword>
<keyword evidence="3 5" id="KW-0326">Glycosidase</keyword>
<gene>
    <name evidence="5" type="primary">acm</name>
    <name evidence="5" type="ORF">NCTC12221_00521</name>
</gene>
<dbReference type="GO" id="GO:0009253">
    <property type="term" value="P:peptidoglycan catabolic process"/>
    <property type="evidence" value="ECO:0007669"/>
    <property type="project" value="InterPro"/>
</dbReference>
<dbReference type="SUPFAM" id="SSF51445">
    <property type="entry name" value="(Trans)glycosidases"/>
    <property type="match status" value="1"/>
</dbReference>
<organism evidence="5 6">
    <name type="scientific">Helicobacter cinaedi</name>
    <dbReference type="NCBI Taxonomy" id="213"/>
    <lineage>
        <taxon>Bacteria</taxon>
        <taxon>Pseudomonadati</taxon>
        <taxon>Campylobacterota</taxon>
        <taxon>Epsilonproteobacteria</taxon>
        <taxon>Campylobacterales</taxon>
        <taxon>Helicobacteraceae</taxon>
        <taxon>Helicobacter</taxon>
    </lineage>
</organism>
<dbReference type="AlphaFoldDB" id="A0A377JMQ8"/>
<dbReference type="PANTHER" id="PTHR34135">
    <property type="entry name" value="LYSOZYME"/>
    <property type="match status" value="1"/>
</dbReference>
<keyword evidence="2 5" id="KW-0378">Hydrolase</keyword>
<dbReference type="CDD" id="cd06413">
    <property type="entry name" value="GH25_muramidase_1"/>
    <property type="match status" value="1"/>
</dbReference>
<dbReference type="EC" id="3.2.1.17" evidence="5"/>
<dbReference type="GO" id="GO:0016052">
    <property type="term" value="P:carbohydrate catabolic process"/>
    <property type="evidence" value="ECO:0007669"/>
    <property type="project" value="TreeGrafter"/>
</dbReference>
<dbReference type="GO" id="GO:0003796">
    <property type="term" value="F:lysozyme activity"/>
    <property type="evidence" value="ECO:0007669"/>
    <property type="project" value="UniProtKB-EC"/>
</dbReference>
<dbReference type="Gene3D" id="3.20.20.80">
    <property type="entry name" value="Glycosidases"/>
    <property type="match status" value="1"/>
</dbReference>
<evidence type="ECO:0000256" key="3">
    <source>
        <dbReference type="ARBA" id="ARBA00023295"/>
    </source>
</evidence>
<dbReference type="Pfam" id="PF01183">
    <property type="entry name" value="Glyco_hydro_25"/>
    <property type="match status" value="1"/>
</dbReference>
<keyword evidence="4" id="KW-1133">Transmembrane helix</keyword>
<dbReference type="Proteomes" id="UP000255335">
    <property type="component" value="Unassembled WGS sequence"/>
</dbReference>
<feature type="transmembrane region" description="Helical" evidence="4">
    <location>
        <begin position="20"/>
        <end position="41"/>
    </location>
</feature>
<dbReference type="InterPro" id="IPR018077">
    <property type="entry name" value="Glyco_hydro_fam25_subgr"/>
</dbReference>